<dbReference type="PROSITE" id="PS51194">
    <property type="entry name" value="HELICASE_CTER"/>
    <property type="match status" value="1"/>
</dbReference>
<organism evidence="6 7">
    <name type="scientific">Streptomonospora litoralis</name>
    <dbReference type="NCBI Taxonomy" id="2498135"/>
    <lineage>
        <taxon>Bacteria</taxon>
        <taxon>Bacillati</taxon>
        <taxon>Actinomycetota</taxon>
        <taxon>Actinomycetes</taxon>
        <taxon>Streptosporangiales</taxon>
        <taxon>Nocardiopsidaceae</taxon>
        <taxon>Streptomonospora</taxon>
    </lineage>
</organism>
<dbReference type="SMART" id="SM00490">
    <property type="entry name" value="HELICc"/>
    <property type="match status" value="1"/>
</dbReference>
<evidence type="ECO:0000259" key="4">
    <source>
        <dbReference type="PROSITE" id="PS51192"/>
    </source>
</evidence>
<keyword evidence="1" id="KW-0547">Nucleotide-binding</keyword>
<dbReference type="InterPro" id="IPR011545">
    <property type="entry name" value="DEAD/DEAH_box_helicase_dom"/>
</dbReference>
<dbReference type="EMBL" id="CP036455">
    <property type="protein sequence ID" value="QBI54368.1"/>
    <property type="molecule type" value="Genomic_DNA"/>
</dbReference>
<dbReference type="OrthoDB" id="3197455at2"/>
<name>A0A4P6Q1B5_9ACTN</name>
<dbReference type="SMART" id="SM00487">
    <property type="entry name" value="DEXDc"/>
    <property type="match status" value="1"/>
</dbReference>
<feature type="domain" description="Helicase C-terminal" evidence="5">
    <location>
        <begin position="932"/>
        <end position="1081"/>
    </location>
</feature>
<gene>
    <name evidence="6" type="ORF">EKD16_12930</name>
</gene>
<keyword evidence="7" id="KW-1185">Reference proteome</keyword>
<dbReference type="InterPro" id="IPR014001">
    <property type="entry name" value="Helicase_ATP-bd"/>
</dbReference>
<dbReference type="GO" id="GO:0005524">
    <property type="term" value="F:ATP binding"/>
    <property type="evidence" value="ECO:0007669"/>
    <property type="project" value="UniProtKB-KW"/>
</dbReference>
<dbReference type="PROSITE" id="PS51192">
    <property type="entry name" value="HELICASE_ATP_BIND_1"/>
    <property type="match status" value="1"/>
</dbReference>
<evidence type="ECO:0000256" key="3">
    <source>
        <dbReference type="SAM" id="MobiDB-lite"/>
    </source>
</evidence>
<dbReference type="GO" id="GO:0003677">
    <property type="term" value="F:DNA binding"/>
    <property type="evidence" value="ECO:0007669"/>
    <property type="project" value="TreeGrafter"/>
</dbReference>
<dbReference type="GO" id="GO:0004386">
    <property type="term" value="F:helicase activity"/>
    <property type="evidence" value="ECO:0007669"/>
    <property type="project" value="UniProtKB-KW"/>
</dbReference>
<dbReference type="SUPFAM" id="SSF52540">
    <property type="entry name" value="P-loop containing nucleoside triphosphate hydrolases"/>
    <property type="match status" value="2"/>
</dbReference>
<dbReference type="InterPro" id="IPR027417">
    <property type="entry name" value="P-loop_NTPase"/>
</dbReference>
<dbReference type="CDD" id="cd17923">
    <property type="entry name" value="DEXHc_Hrq1-like"/>
    <property type="match status" value="1"/>
</dbReference>
<evidence type="ECO:0000313" key="7">
    <source>
        <dbReference type="Proteomes" id="UP000292235"/>
    </source>
</evidence>
<dbReference type="GO" id="GO:0016887">
    <property type="term" value="F:ATP hydrolysis activity"/>
    <property type="evidence" value="ECO:0007669"/>
    <property type="project" value="TreeGrafter"/>
</dbReference>
<dbReference type="Gene3D" id="3.40.50.300">
    <property type="entry name" value="P-loop containing nucleotide triphosphate hydrolases"/>
    <property type="match status" value="2"/>
</dbReference>
<dbReference type="Pfam" id="PF00271">
    <property type="entry name" value="Helicase_C"/>
    <property type="match status" value="1"/>
</dbReference>
<dbReference type="Pfam" id="PF09369">
    <property type="entry name" value="MZB"/>
    <property type="match status" value="1"/>
</dbReference>
<dbReference type="Pfam" id="PF00270">
    <property type="entry name" value="DEAD"/>
    <property type="match status" value="1"/>
</dbReference>
<keyword evidence="6" id="KW-0378">Hydrolase</keyword>
<feature type="domain" description="Helicase ATP-binding" evidence="4">
    <location>
        <begin position="101"/>
        <end position="275"/>
    </location>
</feature>
<dbReference type="InterPro" id="IPR001650">
    <property type="entry name" value="Helicase_C-like"/>
</dbReference>
<evidence type="ECO:0000313" key="6">
    <source>
        <dbReference type="EMBL" id="QBI54368.1"/>
    </source>
</evidence>
<protein>
    <submittedName>
        <fullName evidence="6">Putative ATP-dependent helicase Lhr</fullName>
    </submittedName>
</protein>
<dbReference type="PANTHER" id="PTHR47962:SF5">
    <property type="entry name" value="ATP-DEPENDENT HELICASE LHR-RELATED"/>
    <property type="match status" value="1"/>
</dbReference>
<dbReference type="Proteomes" id="UP000292235">
    <property type="component" value="Chromosome"/>
</dbReference>
<dbReference type="RefSeq" id="WP_131098559.1">
    <property type="nucleotide sequence ID" value="NZ_CP036455.1"/>
</dbReference>
<dbReference type="KEGG" id="strr:EKD16_12930"/>
<proteinExistence type="predicted"/>
<dbReference type="InterPro" id="IPR052511">
    <property type="entry name" value="ATP-dep_Helicase"/>
</dbReference>
<keyword evidence="2" id="KW-0067">ATP-binding</keyword>
<reference evidence="6 7" key="1">
    <citation type="submission" date="2019-02" db="EMBL/GenBank/DDBJ databases">
        <authorList>
            <person name="Khodamoradi S."/>
            <person name="Hahnke R.L."/>
            <person name="Kaempfer P."/>
            <person name="Schumann P."/>
            <person name="Rohde M."/>
            <person name="Steinert M."/>
            <person name="Luzhetskyy A."/>
            <person name="Wink J."/>
            <person name="Ruckert C."/>
        </authorList>
    </citation>
    <scope>NUCLEOTIDE SEQUENCE [LARGE SCALE GENOMIC DNA]</scope>
    <source>
        <strain evidence="6 7">M2</strain>
    </source>
</reference>
<feature type="region of interest" description="Disordered" evidence="3">
    <location>
        <begin position="821"/>
        <end position="849"/>
    </location>
</feature>
<keyword evidence="6" id="KW-0347">Helicase</keyword>
<dbReference type="PANTHER" id="PTHR47962">
    <property type="entry name" value="ATP-DEPENDENT HELICASE LHR-RELATED-RELATED"/>
    <property type="match status" value="1"/>
</dbReference>
<evidence type="ECO:0000256" key="1">
    <source>
        <dbReference type="ARBA" id="ARBA00022741"/>
    </source>
</evidence>
<sequence length="1741" mass="193722">MDVFSVHKELIKDYSEYTSSLVKVRDQRIADYLKQEEENKVRWPDPWLSLNPGFASGGTVGELADEGVLRPECERFFRDKKHAEDPGERSLTLHRHQREALEAAKTRDSYVLTTGTGSGKSLAYILPIVDRVLRDPRPGQIKAIVVYPMNALANSQHHELTKYLTWGLSRSGQKVRFASYTGQEDQEQRDQVFKRPPDILLTNYVMLEYLLTRPHERGQLLGAAQGLSFLVLDELHTYRGRQGADVALLVRRLRDACNAPELQFIGTSATMASSRTFAEAQRSVAGVASRLFGTHVKPERVIGETLRRNTDTPSPSTAELRGAVDAALAQGTTAHGYSELASDPLACWIESTFGLAEEPAEHPGAPPRLVRSPPTTLPEASRALAETTGAQGEEGRRRCETAIQETLQQGARARHSETGRPLFAFRLHQFLSKGDTVYVSLDSPRERYVTGKYQVSVPGRRDKALLPLAFCRECGQEYIVVARSTKTTAPPSYSARQEQDAGGGDDVNGYLYVCDDYPWPADPIEAGRLPDSWWSVGDDGAGQVLPRFRDKLPQQKWIDAAGYETTPGEGLRAWYVQAPFRFCLRCRVSYEEPRSNDFAKLATFAAEGRSSAVTLVSGSVVHGLEHQRDLAPEARKLLTFVDNRQDASLQAGHFNDFAQVAQIRAALHRAAEQAGETGLRHDTVAERVTDVLDLPLDEFAQNPGVKFSQKEAVLAALRNVVGYRIYTDLKDGWRVTMPNLEQTGLLRFDYTDLAEISEDEESWDKRPGTDRDISALLRDAPPELRYRLAKILLDEFRRALAVDVDAFTQAGYERLENQSNQSLRDPWALSPGEDRVQPGTVYTEPGRTGKLRTDKHITARGAFGRYLRHPGRFAHAVPGAISLDDAQLVIDDLVGVLTGLGLLTPIEEKRSATGYRLKSSGLIWRAGTGESGVSDPLRKVVDDDAGAHVNAYFRDLYRAGSDRFRRLQAKEHTAQVPADDRREREQDFREGTLKLMFCSPTMELGVDISSLNAVGMRNVPPTPANYAQRSGRAGRSGQPALVTTYCSTGSAHDQYYFRRSARMVAGSVEPPRLDLANEDLVRSHVQAIWLAETGAHLNSGMGDILDVAADSDTMPSLALRQHITSTVNDPAPQRRAVSRAHAVLADTGVHTSPWWYDEWVDDVVRAAPGRFDTVCDRWRGLYQAALTEQRAQNRHVIDTSNSPRVIREAKARRGHAETQQQLLLNQDHNHQFSDFYTYRYFASEGFLPGYSFPRLPLAAYIPARRERGTYLQRPRFIAVSEFGPGALIYHEGQRYEVTSIQVPTDGGDLSTAEARICAACGYWHDRQAGTDECQECGQQLSSTMSDLMRLETVYTVRRQRISSDEEERRRAGFELRTAFRFSEHGARSGRAAATAKDADGAALADLVYGDTATVRVINMGRRRRRNRNDVGFWIDPVTGRWLSEAKATEAVPDEEGLGSFKDAKKTAKVTPYVEDSKNILVLRWASQLSEEEAVTLRYALERGIEAVFQLEDAELSSEDLPDPDHRGRMLFIESAEGGAGVLRRLREEPGTLARVATEALNIIHTDADGTDRGSAEGTTERCERGCYDCLLSYTNQKDHTRIDRLSAVEPLLALAGGRTEAVGGDAASAEEQLADLDSRSESGLERDFLAMLRDGGYRVPDDAQVTIAQALARPDFVYRLNGSDVAVFVDGPHHDSDHQAMRDLQAEYRLEDLGWLVVRFAHDTDWHRVVAANPSVFGHGR</sequence>
<dbReference type="InterPro" id="IPR018973">
    <property type="entry name" value="MZB"/>
</dbReference>
<accession>A0A4P6Q1B5</accession>
<evidence type="ECO:0000256" key="2">
    <source>
        <dbReference type="ARBA" id="ARBA00022840"/>
    </source>
</evidence>
<feature type="region of interest" description="Disordered" evidence="3">
    <location>
        <begin position="358"/>
        <end position="379"/>
    </location>
</feature>
<evidence type="ECO:0000259" key="5">
    <source>
        <dbReference type="PROSITE" id="PS51194"/>
    </source>
</evidence>